<dbReference type="PANTHER" id="PTHR46986:SF1">
    <property type="entry name" value="ENDORIBONUCLEASE YBEY, CHLOROPLASTIC"/>
    <property type="match status" value="1"/>
</dbReference>
<keyword evidence="11" id="KW-1185">Reference proteome</keyword>
<dbReference type="AlphaFoldDB" id="C7MNH9"/>
<dbReference type="InterPro" id="IPR002036">
    <property type="entry name" value="YbeY"/>
</dbReference>
<keyword evidence="2 9" id="KW-0690">Ribosome biogenesis</keyword>
<evidence type="ECO:0000256" key="9">
    <source>
        <dbReference type="HAMAP-Rule" id="MF_00009"/>
    </source>
</evidence>
<keyword evidence="4 9" id="KW-0540">Nuclease</keyword>
<dbReference type="PANTHER" id="PTHR46986">
    <property type="entry name" value="ENDORIBONUCLEASE YBEY, CHLOROPLASTIC"/>
    <property type="match status" value="1"/>
</dbReference>
<evidence type="ECO:0000256" key="4">
    <source>
        <dbReference type="ARBA" id="ARBA00022722"/>
    </source>
</evidence>
<reference evidence="10 11" key="1">
    <citation type="journal article" date="2009" name="Stand. Genomic Sci.">
        <title>Complete genome sequence of Cryptobacterium curtum type strain (12-3).</title>
        <authorList>
            <person name="Mavrommatis K."/>
            <person name="Pukall R."/>
            <person name="Rohde C."/>
            <person name="Chen F."/>
            <person name="Sims D."/>
            <person name="Brettin T."/>
            <person name="Kuske C."/>
            <person name="Detter J.C."/>
            <person name="Han C."/>
            <person name="Lapidus A."/>
            <person name="Copeland A."/>
            <person name="Glavina Del Rio T."/>
            <person name="Nolan M."/>
            <person name="Lucas S."/>
            <person name="Tice H."/>
            <person name="Cheng J.F."/>
            <person name="Bruce D."/>
            <person name="Goodwin L."/>
            <person name="Pitluck S."/>
            <person name="Ovchinnikova G."/>
            <person name="Pati A."/>
            <person name="Ivanova N."/>
            <person name="Chen A."/>
            <person name="Palaniappan K."/>
            <person name="Chain P."/>
            <person name="D'haeseleer P."/>
            <person name="Goker M."/>
            <person name="Bristow J."/>
            <person name="Eisen J.A."/>
            <person name="Markowitz V."/>
            <person name="Hugenholtz P."/>
            <person name="Rohde M."/>
            <person name="Klenk H.P."/>
            <person name="Kyrpides N.C."/>
        </authorList>
    </citation>
    <scope>NUCLEOTIDE SEQUENCE [LARGE SCALE GENOMIC DNA]</scope>
    <source>
        <strain evidence="11">ATCC 700683 / DSM 15641 / 12-3</strain>
    </source>
</reference>
<feature type="binding site" evidence="9">
    <location>
        <position position="133"/>
    </location>
    <ligand>
        <name>Zn(2+)</name>
        <dbReference type="ChEBI" id="CHEBI:29105"/>
        <note>catalytic</note>
    </ligand>
</feature>
<comment type="similarity">
    <text evidence="1 9">Belongs to the endoribonuclease YbeY family.</text>
</comment>
<dbReference type="GO" id="GO:0004521">
    <property type="term" value="F:RNA endonuclease activity"/>
    <property type="evidence" value="ECO:0007669"/>
    <property type="project" value="UniProtKB-UniRule"/>
</dbReference>
<protein>
    <recommendedName>
        <fullName evidence="9">Endoribonuclease YbeY</fullName>
        <ecNumber evidence="9">3.1.-.-</ecNumber>
    </recommendedName>
</protein>
<gene>
    <name evidence="9" type="primary">ybeY</name>
    <name evidence="10" type="ordered locus">Ccur_07650</name>
</gene>
<evidence type="ECO:0000256" key="1">
    <source>
        <dbReference type="ARBA" id="ARBA00010875"/>
    </source>
</evidence>
<dbReference type="KEGG" id="ccu:Ccur_07650"/>
<accession>C7MNH9</accession>
<evidence type="ECO:0000256" key="6">
    <source>
        <dbReference type="ARBA" id="ARBA00022759"/>
    </source>
</evidence>
<evidence type="ECO:0000313" key="10">
    <source>
        <dbReference type="EMBL" id="ACU94469.1"/>
    </source>
</evidence>
<name>C7MNH9_CRYCD</name>
<dbReference type="HAMAP" id="MF_00009">
    <property type="entry name" value="Endoribonucl_YbeY"/>
    <property type="match status" value="1"/>
</dbReference>
<evidence type="ECO:0000256" key="5">
    <source>
        <dbReference type="ARBA" id="ARBA00022723"/>
    </source>
</evidence>
<dbReference type="GO" id="GO:0005737">
    <property type="term" value="C:cytoplasm"/>
    <property type="evidence" value="ECO:0007669"/>
    <property type="project" value="UniProtKB-SubCell"/>
</dbReference>
<dbReference type="EMBL" id="CP001682">
    <property type="protein sequence ID" value="ACU94469.1"/>
    <property type="molecule type" value="Genomic_DNA"/>
</dbReference>
<keyword evidence="3 9" id="KW-0698">rRNA processing</keyword>
<proteinExistence type="inferred from homology"/>
<evidence type="ECO:0000313" key="11">
    <source>
        <dbReference type="Proteomes" id="UP000000954"/>
    </source>
</evidence>
<keyword evidence="6 9" id="KW-0255">Endonuclease</keyword>
<dbReference type="NCBIfam" id="TIGR00043">
    <property type="entry name" value="rRNA maturation RNase YbeY"/>
    <property type="match status" value="1"/>
</dbReference>
<dbReference type="Proteomes" id="UP000000954">
    <property type="component" value="Chromosome"/>
</dbReference>
<dbReference type="HOGENOM" id="CLU_106710_3_0_11"/>
<feature type="binding site" evidence="9">
    <location>
        <position position="123"/>
    </location>
    <ligand>
        <name>Zn(2+)</name>
        <dbReference type="ChEBI" id="CHEBI:29105"/>
        <note>catalytic</note>
    </ligand>
</feature>
<dbReference type="Pfam" id="PF02130">
    <property type="entry name" value="YbeY"/>
    <property type="match status" value="1"/>
</dbReference>
<keyword evidence="8 9" id="KW-0862">Zinc</keyword>
<dbReference type="STRING" id="469378.Ccur_07650"/>
<dbReference type="GO" id="GO:0008270">
    <property type="term" value="F:zinc ion binding"/>
    <property type="evidence" value="ECO:0007669"/>
    <property type="project" value="UniProtKB-UniRule"/>
</dbReference>
<evidence type="ECO:0000256" key="8">
    <source>
        <dbReference type="ARBA" id="ARBA00022833"/>
    </source>
</evidence>
<comment type="cofactor">
    <cofactor evidence="9">
        <name>Zn(2+)</name>
        <dbReference type="ChEBI" id="CHEBI:29105"/>
    </cofactor>
    <text evidence="9">Binds 1 zinc ion.</text>
</comment>
<keyword evidence="7 9" id="KW-0378">Hydrolase</keyword>
<dbReference type="SUPFAM" id="SSF55486">
    <property type="entry name" value="Metalloproteases ('zincins'), catalytic domain"/>
    <property type="match status" value="1"/>
</dbReference>
<organism evidence="10 11">
    <name type="scientific">Cryptobacterium curtum (strain ATCC 700683 / DSM 15641 / CCUG 43107 / 12-3)</name>
    <dbReference type="NCBI Taxonomy" id="469378"/>
    <lineage>
        <taxon>Bacteria</taxon>
        <taxon>Bacillati</taxon>
        <taxon>Actinomycetota</taxon>
        <taxon>Coriobacteriia</taxon>
        <taxon>Eggerthellales</taxon>
        <taxon>Eggerthellaceae</taxon>
        <taxon>Cryptobacterium</taxon>
    </lineage>
</organism>
<comment type="function">
    <text evidence="9">Single strand-specific metallo-endoribonuclease involved in late-stage 70S ribosome quality control and in maturation of the 3' terminus of the 16S rRNA.</text>
</comment>
<evidence type="ECO:0000256" key="2">
    <source>
        <dbReference type="ARBA" id="ARBA00022517"/>
    </source>
</evidence>
<feature type="binding site" evidence="9">
    <location>
        <position position="127"/>
    </location>
    <ligand>
        <name>Zn(2+)</name>
        <dbReference type="ChEBI" id="CHEBI:29105"/>
        <note>catalytic</note>
    </ligand>
</feature>
<comment type="subcellular location">
    <subcellularLocation>
        <location evidence="9">Cytoplasm</location>
    </subcellularLocation>
</comment>
<dbReference type="EC" id="3.1.-.-" evidence="9"/>
<sequence>MDITINYDYGRERVEGMPLESLAQFIIAAEGKPASTEVSISFVDDDRIAELNEAYRGKVGPTDVLSFECDGYDDDFSVNNEADQVGEIPYELGDIVVAVDVAERQTALFGTTLAEEIELLVCHGLLHLCGYDHMVEEEAQVMEAREDELLAAWRNSL</sequence>
<evidence type="ECO:0000256" key="7">
    <source>
        <dbReference type="ARBA" id="ARBA00022801"/>
    </source>
</evidence>
<evidence type="ECO:0000256" key="3">
    <source>
        <dbReference type="ARBA" id="ARBA00022552"/>
    </source>
</evidence>
<dbReference type="InterPro" id="IPR023091">
    <property type="entry name" value="MetalPrtase_cat_dom_sf_prd"/>
</dbReference>
<dbReference type="eggNOG" id="COG0319">
    <property type="taxonomic scope" value="Bacteria"/>
</dbReference>
<keyword evidence="5 9" id="KW-0479">Metal-binding</keyword>
<dbReference type="OrthoDB" id="9807740at2"/>
<dbReference type="GO" id="GO:0006364">
    <property type="term" value="P:rRNA processing"/>
    <property type="evidence" value="ECO:0007669"/>
    <property type="project" value="UniProtKB-UniRule"/>
</dbReference>
<dbReference type="Gene3D" id="3.40.390.30">
    <property type="entry name" value="Metalloproteases ('zincins'), catalytic domain"/>
    <property type="match status" value="1"/>
</dbReference>
<dbReference type="GO" id="GO:0004222">
    <property type="term" value="F:metalloendopeptidase activity"/>
    <property type="evidence" value="ECO:0007669"/>
    <property type="project" value="InterPro"/>
</dbReference>
<dbReference type="RefSeq" id="WP_012803157.1">
    <property type="nucleotide sequence ID" value="NC_013170.1"/>
</dbReference>
<keyword evidence="9" id="KW-0963">Cytoplasm</keyword>